<dbReference type="PANTHER" id="PTHR31923">
    <property type="entry name" value="BSD DOMAIN-CONTAINING PROTEIN"/>
    <property type="match status" value="1"/>
</dbReference>
<evidence type="ECO:0000313" key="4">
    <source>
        <dbReference type="Proteomes" id="UP001140949"/>
    </source>
</evidence>
<dbReference type="EMBL" id="JANAVB010020400">
    <property type="protein sequence ID" value="KAJ6827155.1"/>
    <property type="molecule type" value="Genomic_DNA"/>
</dbReference>
<accession>A0AAX6GFS6</accession>
<name>A0AAX6GFS6_IRIPA</name>
<feature type="domain" description="BSD" evidence="2">
    <location>
        <begin position="172"/>
        <end position="227"/>
    </location>
</feature>
<evidence type="ECO:0000256" key="1">
    <source>
        <dbReference type="SAM" id="MobiDB-lite"/>
    </source>
</evidence>
<dbReference type="Pfam" id="PF03909">
    <property type="entry name" value="BSD"/>
    <property type="match status" value="1"/>
</dbReference>
<reference evidence="3" key="1">
    <citation type="journal article" date="2023" name="GigaByte">
        <title>Genome assembly of the bearded iris, Iris pallida Lam.</title>
        <authorList>
            <person name="Bruccoleri R.E."/>
            <person name="Oakeley E.J."/>
            <person name="Faust A.M.E."/>
            <person name="Altorfer M."/>
            <person name="Dessus-Babus S."/>
            <person name="Burckhardt D."/>
            <person name="Oertli M."/>
            <person name="Naumann U."/>
            <person name="Petersen F."/>
            <person name="Wong J."/>
        </authorList>
    </citation>
    <scope>NUCLEOTIDE SEQUENCE</scope>
    <source>
        <strain evidence="3">GSM-AAB239-AS_SAM_17_03QT</strain>
    </source>
</reference>
<gene>
    <name evidence="3" type="ORF">M6B38_367910</name>
</gene>
<dbReference type="InterPro" id="IPR035925">
    <property type="entry name" value="BSD_dom_sf"/>
</dbReference>
<organism evidence="3 4">
    <name type="scientific">Iris pallida</name>
    <name type="common">Sweet iris</name>
    <dbReference type="NCBI Taxonomy" id="29817"/>
    <lineage>
        <taxon>Eukaryota</taxon>
        <taxon>Viridiplantae</taxon>
        <taxon>Streptophyta</taxon>
        <taxon>Embryophyta</taxon>
        <taxon>Tracheophyta</taxon>
        <taxon>Spermatophyta</taxon>
        <taxon>Magnoliopsida</taxon>
        <taxon>Liliopsida</taxon>
        <taxon>Asparagales</taxon>
        <taxon>Iridaceae</taxon>
        <taxon>Iridoideae</taxon>
        <taxon>Irideae</taxon>
        <taxon>Iris</taxon>
    </lineage>
</organism>
<feature type="compositionally biased region" description="Acidic residues" evidence="1">
    <location>
        <begin position="124"/>
        <end position="138"/>
    </location>
</feature>
<dbReference type="InterPro" id="IPR005607">
    <property type="entry name" value="BSD_dom"/>
</dbReference>
<keyword evidence="4" id="KW-1185">Reference proteome</keyword>
<feature type="compositionally biased region" description="Acidic residues" evidence="1">
    <location>
        <begin position="28"/>
        <end position="38"/>
    </location>
</feature>
<dbReference type="AlphaFoldDB" id="A0AAX6GFS6"/>
<dbReference type="SUPFAM" id="SSF140383">
    <property type="entry name" value="BSD domain-like"/>
    <property type="match status" value="1"/>
</dbReference>
<dbReference type="Proteomes" id="UP001140949">
    <property type="component" value="Unassembled WGS sequence"/>
</dbReference>
<sequence length="406" mass="45469">MSWLARTLANSMATPPSPSPFRPSPSKEEEEEEEEEGSATDPELHGRGVKEDLSELTETLTRQFWGVASFLAPPPPPSDPSDPSSSAAEDPDADEASTAGGGIGGRFRSGIGRIATNFIPTFGPEEELEEEEEYDGEEEEEVVGVTEEVMAFARNIAMHPETWLDFPLFAELEDINDFEMSYAQQEHAFAVESLAPRFLALRIELCPTHMTEGCFWKIYFVLLHSRLNKHDAELLSTPQIAEARALLLQKLQNRNKVERDTYRSSHREQVKSPSYMLPAYQSEDALAPVIDFEIEKHTVHSTEVEIVDKSVINEGPAVHQSGNKWKIPFEMYEDDDDEDDWLEDDDASGDMGISRSTIIPLGNVDDVSFSDLEEDDDPRALQISKYVTSEVKDSSSKVQFNTSSDR</sequence>
<feature type="compositionally biased region" description="Basic and acidic residues" evidence="1">
    <location>
        <begin position="42"/>
        <end position="53"/>
    </location>
</feature>
<reference evidence="3" key="2">
    <citation type="submission" date="2023-04" db="EMBL/GenBank/DDBJ databases">
        <authorList>
            <person name="Bruccoleri R.E."/>
            <person name="Oakeley E.J."/>
            <person name="Faust A.-M."/>
            <person name="Dessus-Babus S."/>
            <person name="Altorfer M."/>
            <person name="Burckhardt D."/>
            <person name="Oertli M."/>
            <person name="Naumann U."/>
            <person name="Petersen F."/>
            <person name="Wong J."/>
        </authorList>
    </citation>
    <scope>NUCLEOTIDE SEQUENCE</scope>
    <source>
        <strain evidence="3">GSM-AAB239-AS_SAM_17_03QT</strain>
        <tissue evidence="3">Leaf</tissue>
    </source>
</reference>
<evidence type="ECO:0000313" key="3">
    <source>
        <dbReference type="EMBL" id="KAJ6827155.1"/>
    </source>
</evidence>
<dbReference type="PANTHER" id="PTHR31923:SF4">
    <property type="entry name" value="BSD DOMAIN-CONTAINING PROTEIN"/>
    <property type="match status" value="1"/>
</dbReference>
<evidence type="ECO:0000259" key="2">
    <source>
        <dbReference type="PROSITE" id="PS50858"/>
    </source>
</evidence>
<dbReference type="SMART" id="SM00751">
    <property type="entry name" value="BSD"/>
    <property type="match status" value="1"/>
</dbReference>
<proteinExistence type="predicted"/>
<comment type="caution">
    <text evidence="3">The sequence shown here is derived from an EMBL/GenBank/DDBJ whole genome shotgun (WGS) entry which is preliminary data.</text>
</comment>
<dbReference type="Gene3D" id="1.10.3970.10">
    <property type="entry name" value="BSD domain"/>
    <property type="match status" value="1"/>
</dbReference>
<feature type="region of interest" description="Disordered" evidence="1">
    <location>
        <begin position="1"/>
        <end position="138"/>
    </location>
</feature>
<dbReference type="PROSITE" id="PS50858">
    <property type="entry name" value="BSD"/>
    <property type="match status" value="1"/>
</dbReference>
<protein>
    <submittedName>
        <fullName evidence="3">BSD domain containing protein</fullName>
    </submittedName>
</protein>